<accession>A0A645FL83</accession>
<reference evidence="1" key="1">
    <citation type="submission" date="2019-08" db="EMBL/GenBank/DDBJ databases">
        <authorList>
            <person name="Kucharzyk K."/>
            <person name="Murdoch R.W."/>
            <person name="Higgins S."/>
            <person name="Loffler F."/>
        </authorList>
    </citation>
    <scope>NUCLEOTIDE SEQUENCE</scope>
</reference>
<comment type="caution">
    <text evidence="1">The sequence shown here is derived from an EMBL/GenBank/DDBJ whole genome shotgun (WGS) entry which is preliminary data.</text>
</comment>
<sequence length="49" mass="5479">MIGAEHFTGALAGIDPALMMQLFHHRFINIEAVFLENDLGIGLKLERID</sequence>
<proteinExistence type="predicted"/>
<dbReference type="AlphaFoldDB" id="A0A645FL83"/>
<name>A0A645FL83_9ZZZZ</name>
<evidence type="ECO:0000313" key="1">
    <source>
        <dbReference type="EMBL" id="MPN15177.1"/>
    </source>
</evidence>
<organism evidence="1">
    <name type="scientific">bioreactor metagenome</name>
    <dbReference type="NCBI Taxonomy" id="1076179"/>
    <lineage>
        <taxon>unclassified sequences</taxon>
        <taxon>metagenomes</taxon>
        <taxon>ecological metagenomes</taxon>
    </lineage>
</organism>
<protein>
    <submittedName>
        <fullName evidence="1">Uncharacterized protein</fullName>
    </submittedName>
</protein>
<gene>
    <name evidence="1" type="ORF">SDC9_162506</name>
</gene>
<dbReference type="EMBL" id="VSSQ01061887">
    <property type="protein sequence ID" value="MPN15177.1"/>
    <property type="molecule type" value="Genomic_DNA"/>
</dbReference>